<dbReference type="InterPro" id="IPR047055">
    <property type="entry name" value="MotA-like"/>
</dbReference>
<keyword evidence="3 8" id="KW-0812">Transmembrane</keyword>
<feature type="domain" description="MotA/TolQ/ExbB proton channel" evidence="9">
    <location>
        <begin position="135"/>
        <end position="226"/>
    </location>
</feature>
<dbReference type="InterPro" id="IPR022522">
    <property type="entry name" value="Flagellar_motor_stator_MotA"/>
</dbReference>
<evidence type="ECO:0000256" key="4">
    <source>
        <dbReference type="ARBA" id="ARBA00022779"/>
    </source>
</evidence>
<dbReference type="KEGG" id="lcc:B488_01850"/>
<evidence type="ECO:0000256" key="6">
    <source>
        <dbReference type="ARBA" id="ARBA00023136"/>
    </source>
</evidence>
<dbReference type="GO" id="GO:0006935">
    <property type="term" value="P:chemotaxis"/>
    <property type="evidence" value="ECO:0007669"/>
    <property type="project" value="InterPro"/>
</dbReference>
<keyword evidence="5 8" id="KW-1133">Transmembrane helix</keyword>
<dbReference type="Pfam" id="PF20560">
    <property type="entry name" value="MotA_N"/>
    <property type="match status" value="1"/>
</dbReference>
<keyword evidence="11" id="KW-0282">Flagellum</keyword>
<dbReference type="NCBIfam" id="TIGR03818">
    <property type="entry name" value="MotA1"/>
    <property type="match status" value="1"/>
</dbReference>
<evidence type="ECO:0000313" key="12">
    <source>
        <dbReference type="Proteomes" id="UP000010799"/>
    </source>
</evidence>
<dbReference type="RefSeq" id="WP_015272605.1">
    <property type="nucleotide sequence ID" value="NC_019907.1"/>
</dbReference>
<feature type="transmembrane region" description="Helical" evidence="8">
    <location>
        <begin position="7"/>
        <end position="28"/>
    </location>
</feature>
<evidence type="ECO:0000259" key="10">
    <source>
        <dbReference type="Pfam" id="PF20560"/>
    </source>
</evidence>
<proteinExistence type="inferred from homology"/>
<evidence type="ECO:0000313" key="11">
    <source>
        <dbReference type="EMBL" id="AGA64178.1"/>
    </source>
</evidence>
<keyword evidence="6 8" id="KW-0472">Membrane</keyword>
<feature type="domain" description="Motility protein A N-terminal" evidence="10">
    <location>
        <begin position="4"/>
        <end position="92"/>
    </location>
</feature>
<dbReference type="eggNOG" id="COG1291">
    <property type="taxonomic scope" value="Bacteria"/>
</dbReference>
<dbReference type="Pfam" id="PF01618">
    <property type="entry name" value="MotA_ExbB"/>
    <property type="match status" value="1"/>
</dbReference>
<dbReference type="GO" id="GO:0005886">
    <property type="term" value="C:plasma membrane"/>
    <property type="evidence" value="ECO:0007669"/>
    <property type="project" value="UniProtKB-SubCell"/>
</dbReference>
<keyword evidence="7" id="KW-0653">Protein transport</keyword>
<keyword evidence="12" id="KW-1185">Reference proteome</keyword>
<reference evidence="11 12" key="1">
    <citation type="journal article" date="2012" name="Stand. Genomic Sci.">
        <title>Complete genome sequence of Liberibacter crescens BT-1.</title>
        <authorList>
            <person name="Leonard M.T."/>
            <person name="Fagen J.R."/>
            <person name="Davis-Richardson A.G."/>
            <person name="Davis M.J."/>
            <person name="Triplett E.W."/>
        </authorList>
    </citation>
    <scope>NUCLEOTIDE SEQUENCE [LARGE SCALE GENOMIC DNA]</scope>
    <source>
        <strain evidence="11 12">BT-1</strain>
    </source>
</reference>
<dbReference type="PATRIC" id="fig|1215343.11.peg.194"/>
<feature type="transmembrane region" description="Helical" evidence="8">
    <location>
        <begin position="162"/>
        <end position="185"/>
    </location>
</feature>
<keyword evidence="11" id="KW-0969">Cilium</keyword>
<evidence type="ECO:0000256" key="1">
    <source>
        <dbReference type="ARBA" id="ARBA00004651"/>
    </source>
</evidence>
<dbReference type="EMBL" id="CP003789">
    <property type="protein sequence ID" value="AGA64178.1"/>
    <property type="molecule type" value="Genomic_DNA"/>
</dbReference>
<dbReference type="GO" id="GO:0071978">
    <property type="term" value="P:bacterial-type flagellum-dependent swarming motility"/>
    <property type="evidence" value="ECO:0007669"/>
    <property type="project" value="InterPro"/>
</dbReference>
<evidence type="ECO:0000256" key="7">
    <source>
        <dbReference type="RuleBase" id="RU004057"/>
    </source>
</evidence>
<keyword evidence="2" id="KW-1003">Cell membrane</keyword>
<dbReference type="InterPro" id="IPR002898">
    <property type="entry name" value="MotA_ExbB_proton_chnl"/>
</dbReference>
<name>L0EU45_LIBCB</name>
<sequence length="290" mass="32107">MNIIIGLFVTIGCILGGFMAMGGNIAVLIQPFEFLIIGGAGIGGFIMANPMKVIKDSGKALLEIFTHSVPKERHYLDLLRVLYSLMNDLRSKPLHEVEFNIDHPNESPVFKSTPTVINNKELMTFICDYVRIIMIGNARSYEIEALMDEEINTIIHEKLKPYYAILAMGESFPAIGIVGAVLGIVKAMANINQSPQILGGLIGASLTGTMLGIVLSYSICNPLVSQIKIVRSKQYRLYFIIKQTLIAYMNGSMPQLAIEYGRKTIALDERPSIDAVEMEMLNFNENKKVS</sequence>
<evidence type="ECO:0000256" key="3">
    <source>
        <dbReference type="ARBA" id="ARBA00022692"/>
    </source>
</evidence>
<keyword evidence="7" id="KW-0813">Transport</keyword>
<keyword evidence="4" id="KW-0283">Flagellar rotation</keyword>
<dbReference type="PANTHER" id="PTHR30433:SF4">
    <property type="entry name" value="MOTILITY PROTEIN A"/>
    <property type="match status" value="1"/>
</dbReference>
<evidence type="ECO:0000256" key="8">
    <source>
        <dbReference type="SAM" id="Phobius"/>
    </source>
</evidence>
<evidence type="ECO:0000256" key="5">
    <source>
        <dbReference type="ARBA" id="ARBA00022989"/>
    </source>
</evidence>
<comment type="similarity">
    <text evidence="7">Belongs to the exbB/tolQ family.</text>
</comment>
<accession>L0EU45</accession>
<dbReference type="HOGENOM" id="CLU_068213_0_0_5"/>
<dbReference type="AlphaFoldDB" id="L0EU45"/>
<organism evidence="11 12">
    <name type="scientific">Liberibacter crescens (strain BT-1)</name>
    <dbReference type="NCBI Taxonomy" id="1215343"/>
    <lineage>
        <taxon>Bacteria</taxon>
        <taxon>Pseudomonadati</taxon>
        <taxon>Pseudomonadota</taxon>
        <taxon>Alphaproteobacteria</taxon>
        <taxon>Hyphomicrobiales</taxon>
        <taxon>Rhizobiaceae</taxon>
        <taxon>Liberibacter</taxon>
    </lineage>
</organism>
<keyword evidence="11" id="KW-0966">Cell projection</keyword>
<dbReference type="GO" id="GO:0015031">
    <property type="term" value="P:protein transport"/>
    <property type="evidence" value="ECO:0007669"/>
    <property type="project" value="UniProtKB-KW"/>
</dbReference>
<comment type="subcellular location">
    <subcellularLocation>
        <location evidence="1">Cell membrane</location>
        <topology evidence="1">Multi-pass membrane protein</topology>
    </subcellularLocation>
    <subcellularLocation>
        <location evidence="7">Membrane</location>
        <topology evidence="7">Multi-pass membrane protein</topology>
    </subcellularLocation>
</comment>
<dbReference type="Proteomes" id="UP000010799">
    <property type="component" value="Chromosome"/>
</dbReference>
<gene>
    <name evidence="11" type="ordered locus">B488_01850</name>
</gene>
<evidence type="ECO:0000259" key="9">
    <source>
        <dbReference type="Pfam" id="PF01618"/>
    </source>
</evidence>
<dbReference type="InterPro" id="IPR046786">
    <property type="entry name" value="MotA_N"/>
</dbReference>
<feature type="transmembrane region" description="Helical" evidence="8">
    <location>
        <begin position="34"/>
        <end position="51"/>
    </location>
</feature>
<evidence type="ECO:0000256" key="2">
    <source>
        <dbReference type="ARBA" id="ARBA00022475"/>
    </source>
</evidence>
<dbReference type="STRING" id="1215343.B488_01850"/>
<protein>
    <submittedName>
        <fullName evidence="11">Flagellar motor rotation protein MotA</fullName>
    </submittedName>
</protein>
<feature type="transmembrane region" description="Helical" evidence="8">
    <location>
        <begin position="197"/>
        <end position="224"/>
    </location>
</feature>
<dbReference type="PANTHER" id="PTHR30433">
    <property type="entry name" value="CHEMOTAXIS PROTEIN MOTA"/>
    <property type="match status" value="1"/>
</dbReference>